<sequence length="95" mass="10324">MFLGTHRLRSEKLVKSTSLNFSESATNSRTVETPLCSSTLVKGSIIVSSFPGTLDVNSISTTTDERKCIHAFYSGNHIGCLKLFSAIIPIGMSQR</sequence>
<evidence type="ECO:0000313" key="1">
    <source>
        <dbReference type="EMBL" id="KAI9558447.1"/>
    </source>
</evidence>
<reference evidence="1 2" key="1">
    <citation type="submission" date="2022-05" db="EMBL/GenBank/DDBJ databases">
        <title>A multi-omics perspective on studying reproductive biology in Daphnia sinensis.</title>
        <authorList>
            <person name="Jia J."/>
        </authorList>
    </citation>
    <scope>NUCLEOTIDE SEQUENCE [LARGE SCALE GENOMIC DNA]</scope>
    <source>
        <strain evidence="1 2">WSL</strain>
    </source>
</reference>
<gene>
    <name evidence="1" type="ORF">GHT06_015233</name>
</gene>
<evidence type="ECO:0000313" key="2">
    <source>
        <dbReference type="Proteomes" id="UP000820818"/>
    </source>
</evidence>
<dbReference type="AlphaFoldDB" id="A0AAD5KQY8"/>
<comment type="caution">
    <text evidence="1">The sequence shown here is derived from an EMBL/GenBank/DDBJ whole genome shotgun (WGS) entry which is preliminary data.</text>
</comment>
<dbReference type="EMBL" id="WJBH02000005">
    <property type="protein sequence ID" value="KAI9558447.1"/>
    <property type="molecule type" value="Genomic_DNA"/>
</dbReference>
<accession>A0AAD5KQY8</accession>
<protein>
    <submittedName>
        <fullName evidence="1">Uncharacterized protein</fullName>
    </submittedName>
</protein>
<dbReference type="Proteomes" id="UP000820818">
    <property type="component" value="Linkage Group LG5"/>
</dbReference>
<organism evidence="1 2">
    <name type="scientific">Daphnia sinensis</name>
    <dbReference type="NCBI Taxonomy" id="1820382"/>
    <lineage>
        <taxon>Eukaryota</taxon>
        <taxon>Metazoa</taxon>
        <taxon>Ecdysozoa</taxon>
        <taxon>Arthropoda</taxon>
        <taxon>Crustacea</taxon>
        <taxon>Branchiopoda</taxon>
        <taxon>Diplostraca</taxon>
        <taxon>Cladocera</taxon>
        <taxon>Anomopoda</taxon>
        <taxon>Daphniidae</taxon>
        <taxon>Daphnia</taxon>
        <taxon>Daphnia similis group</taxon>
    </lineage>
</organism>
<proteinExistence type="predicted"/>
<keyword evidence="2" id="KW-1185">Reference proteome</keyword>
<name>A0AAD5KQY8_9CRUS</name>